<dbReference type="PANTHER" id="PTHR30213:SF1">
    <property type="entry name" value="INNER MEMBRANE PROTEIN YHJD"/>
    <property type="match status" value="1"/>
</dbReference>
<feature type="transmembrane region" description="Helical" evidence="6">
    <location>
        <begin position="150"/>
        <end position="172"/>
    </location>
</feature>
<dbReference type="OrthoDB" id="4127374at2"/>
<dbReference type="STRING" id="47839.BN973_01598"/>
<dbReference type="InterPro" id="IPR017039">
    <property type="entry name" value="Virul_fac_BrkB"/>
</dbReference>
<evidence type="ECO:0000256" key="6">
    <source>
        <dbReference type="SAM" id="Phobius"/>
    </source>
</evidence>
<feature type="transmembrane region" description="Helical" evidence="6">
    <location>
        <begin position="42"/>
        <end position="66"/>
    </location>
</feature>
<gene>
    <name evidence="8" type="ORF">AWC29_05015</name>
    <name evidence="7" type="ORF">BN973_01598</name>
</gene>
<dbReference type="GO" id="GO:0005886">
    <property type="term" value="C:plasma membrane"/>
    <property type="evidence" value="ECO:0007669"/>
    <property type="project" value="UniProtKB-SubCell"/>
</dbReference>
<reference evidence="8 9" key="3">
    <citation type="submission" date="2016-01" db="EMBL/GenBank/DDBJ databases">
        <title>The new phylogeny of the genus Mycobacterium.</title>
        <authorList>
            <person name="Tarcisio F."/>
            <person name="Conor M."/>
            <person name="Antonella G."/>
            <person name="Elisabetta G."/>
            <person name="Giulia F.S."/>
            <person name="Sara T."/>
            <person name="Anna F."/>
            <person name="Clotilde B."/>
            <person name="Roberto B."/>
            <person name="Veronica D.S."/>
            <person name="Fabio R."/>
            <person name="Monica P."/>
            <person name="Olivier J."/>
            <person name="Enrico T."/>
            <person name="Nicola S."/>
        </authorList>
    </citation>
    <scope>NUCLEOTIDE SEQUENCE [LARGE SCALE GENOMIC DNA]</scope>
    <source>
        <strain evidence="8 9">DSM 44626</strain>
    </source>
</reference>
<comment type="subcellular location">
    <subcellularLocation>
        <location evidence="1">Cell membrane</location>
        <topology evidence="1">Multi-pass membrane protein</topology>
    </subcellularLocation>
</comment>
<evidence type="ECO:0000256" key="1">
    <source>
        <dbReference type="ARBA" id="ARBA00004651"/>
    </source>
</evidence>
<feature type="transmembrane region" description="Helical" evidence="6">
    <location>
        <begin position="193"/>
        <end position="215"/>
    </location>
</feature>
<feature type="transmembrane region" description="Helical" evidence="6">
    <location>
        <begin position="261"/>
        <end position="286"/>
    </location>
</feature>
<dbReference type="NCBIfam" id="TIGR00766">
    <property type="entry name" value="inner membrane protein YhjD"/>
    <property type="match status" value="1"/>
</dbReference>
<accession>A0A024JUG5</accession>
<evidence type="ECO:0000313" key="7">
    <source>
        <dbReference type="EMBL" id="CDO87246.1"/>
    </source>
</evidence>
<evidence type="ECO:0000256" key="2">
    <source>
        <dbReference type="ARBA" id="ARBA00022475"/>
    </source>
</evidence>
<evidence type="ECO:0000313" key="9">
    <source>
        <dbReference type="Proteomes" id="UP000193710"/>
    </source>
</evidence>
<dbReference type="AlphaFoldDB" id="A0A024JUG5"/>
<dbReference type="Pfam" id="PF03631">
    <property type="entry name" value="Virul_fac_BrkB"/>
    <property type="match status" value="1"/>
</dbReference>
<evidence type="ECO:0000313" key="8">
    <source>
        <dbReference type="EMBL" id="ORX08204.1"/>
    </source>
</evidence>
<keyword evidence="2" id="KW-1003">Cell membrane</keyword>
<sequence>MDEPAKPGILDRLRARFGWLDHALRAYKHFDERNGGFLAAGLTYYTIFALFPLLMVSFAVVGFMLAQDPKLLASIDDHIRNAVSGALGQQLVDLMNSAINARTSVGVIGLATAAWAGLGWMSHLRGAVTEMWWDEPLQSPGFVRDKLSDLVAMVGTFVVILATLALTALGHAAPMRAVLKWAGIPDFSIFGEVFRGLSILVSLLVSWVLFTWMIGRLPRHKVSLPDSARAGLLAAIGFELFKQVASIYLRVVLRSPAGATFGPVLGLMVFSYITGYLVLFAAAWAATLSNDPRSKYAPPPAPAVIAPRVLLDEGIGTRQTLTAMAMGAVGALAFSRLTRRLR</sequence>
<evidence type="ECO:0000256" key="5">
    <source>
        <dbReference type="ARBA" id="ARBA00023136"/>
    </source>
</evidence>
<dbReference type="EMBL" id="HG964446">
    <property type="protein sequence ID" value="CDO87246.1"/>
    <property type="molecule type" value="Genomic_DNA"/>
</dbReference>
<keyword evidence="5 6" id="KW-0472">Membrane</keyword>
<feature type="transmembrane region" description="Helical" evidence="6">
    <location>
        <begin position="105"/>
        <end position="123"/>
    </location>
</feature>
<protein>
    <submittedName>
        <fullName evidence="8">Inner membrane protein YhjD</fullName>
    </submittedName>
    <submittedName>
        <fullName evidence="7">Integral membrane protein</fullName>
    </submittedName>
</protein>
<dbReference type="PIRSF" id="PIRSF035875">
    <property type="entry name" value="RNase_BN"/>
    <property type="match status" value="1"/>
</dbReference>
<reference evidence="7" key="1">
    <citation type="journal article" date="2014" name="Genome Announc.">
        <title>Draft Genome Sequence of Mycobacterium triplex DSM 44626.</title>
        <authorList>
            <person name="Sassi M."/>
            <person name="Croce O."/>
            <person name="Robert C."/>
            <person name="Raoult D."/>
            <person name="Drancourt M."/>
        </authorList>
    </citation>
    <scope>NUCLEOTIDE SEQUENCE [LARGE SCALE GENOMIC DNA]</scope>
    <source>
        <strain evidence="7">DSM 44626</strain>
    </source>
</reference>
<feature type="transmembrane region" description="Helical" evidence="6">
    <location>
        <begin position="320"/>
        <end position="338"/>
    </location>
</feature>
<dbReference type="InterPro" id="IPR005274">
    <property type="entry name" value="IM_pro_YhjD"/>
</dbReference>
<reference evidence="7" key="2">
    <citation type="submission" date="2014-04" db="EMBL/GenBank/DDBJ databases">
        <authorList>
            <person name="Urmite Genomes U."/>
        </authorList>
    </citation>
    <scope>NUCLEOTIDE SEQUENCE</scope>
    <source>
        <strain evidence="7">DSM 44626</strain>
    </source>
</reference>
<dbReference type="Proteomes" id="UP000193710">
    <property type="component" value="Unassembled WGS sequence"/>
</dbReference>
<dbReference type="PANTHER" id="PTHR30213">
    <property type="entry name" value="INNER MEMBRANE PROTEIN YHJD"/>
    <property type="match status" value="1"/>
</dbReference>
<dbReference type="EMBL" id="LQPY01000003">
    <property type="protein sequence ID" value="ORX08204.1"/>
    <property type="molecule type" value="Genomic_DNA"/>
</dbReference>
<dbReference type="Proteomes" id="UP000028880">
    <property type="component" value="Unassembled WGS sequence"/>
</dbReference>
<keyword evidence="3 6" id="KW-0812">Transmembrane</keyword>
<feature type="transmembrane region" description="Helical" evidence="6">
    <location>
        <begin position="227"/>
        <end position="249"/>
    </location>
</feature>
<keyword evidence="4 6" id="KW-1133">Transmembrane helix</keyword>
<dbReference type="eggNOG" id="COG1295">
    <property type="taxonomic scope" value="Bacteria"/>
</dbReference>
<name>A0A024JUG5_9MYCO</name>
<dbReference type="HOGENOM" id="CLU_050028_0_1_11"/>
<organism evidence="7">
    <name type="scientific">Mycobacterium triplex</name>
    <dbReference type="NCBI Taxonomy" id="47839"/>
    <lineage>
        <taxon>Bacteria</taxon>
        <taxon>Bacillati</taxon>
        <taxon>Actinomycetota</taxon>
        <taxon>Actinomycetes</taxon>
        <taxon>Mycobacteriales</taxon>
        <taxon>Mycobacteriaceae</taxon>
        <taxon>Mycobacterium</taxon>
        <taxon>Mycobacterium simiae complex</taxon>
    </lineage>
</organism>
<evidence type="ECO:0000256" key="3">
    <source>
        <dbReference type="ARBA" id="ARBA00022692"/>
    </source>
</evidence>
<dbReference type="RefSeq" id="WP_036467079.1">
    <property type="nucleotide sequence ID" value="NZ_HG964446.1"/>
</dbReference>
<evidence type="ECO:0000256" key="4">
    <source>
        <dbReference type="ARBA" id="ARBA00022989"/>
    </source>
</evidence>
<keyword evidence="9" id="KW-1185">Reference proteome</keyword>
<proteinExistence type="predicted"/>